<reference evidence="2" key="1">
    <citation type="journal article" date="2010" name="Nature">
        <title>The Amphimedon queenslandica genome and the evolution of animal complexity.</title>
        <authorList>
            <person name="Srivastava M."/>
            <person name="Simakov O."/>
            <person name="Chapman J."/>
            <person name="Fahey B."/>
            <person name="Gauthier M.E."/>
            <person name="Mitros T."/>
            <person name="Richards G.S."/>
            <person name="Conaco C."/>
            <person name="Dacre M."/>
            <person name="Hellsten U."/>
            <person name="Larroux C."/>
            <person name="Putnam N.H."/>
            <person name="Stanke M."/>
            <person name="Adamska M."/>
            <person name="Darling A."/>
            <person name="Degnan S.M."/>
            <person name="Oakley T.H."/>
            <person name="Plachetzki D.C."/>
            <person name="Zhai Y."/>
            <person name="Adamski M."/>
            <person name="Calcino A."/>
            <person name="Cummins S.F."/>
            <person name="Goodstein D.M."/>
            <person name="Harris C."/>
            <person name="Jackson D.J."/>
            <person name="Leys S.P."/>
            <person name="Shu S."/>
            <person name="Woodcroft B.J."/>
            <person name="Vervoort M."/>
            <person name="Kosik K.S."/>
            <person name="Manning G."/>
            <person name="Degnan B.M."/>
            <person name="Rokhsar D.S."/>
        </authorList>
    </citation>
    <scope>NUCLEOTIDE SEQUENCE [LARGE SCALE GENOMIC DNA]</scope>
</reference>
<dbReference type="KEGG" id="aqu:109593636"/>
<dbReference type="EnsemblMetazoa" id="XM_020008632.1">
    <property type="protein sequence ID" value="XP_019864191.1"/>
    <property type="gene ID" value="LOC109593636"/>
</dbReference>
<protein>
    <submittedName>
        <fullName evidence="1">Uncharacterized protein</fullName>
    </submittedName>
</protein>
<name>A0AAN0K4E4_AMPQE</name>
<evidence type="ECO:0000313" key="1">
    <source>
        <dbReference type="EnsemblMetazoa" id="XP_019864191.1"/>
    </source>
</evidence>
<reference evidence="1" key="2">
    <citation type="submission" date="2024-06" db="UniProtKB">
        <authorList>
            <consortium name="EnsemblMetazoa"/>
        </authorList>
    </citation>
    <scope>IDENTIFICATION</scope>
</reference>
<dbReference type="RefSeq" id="XP_019864191.1">
    <property type="nucleotide sequence ID" value="XM_020008632.1"/>
</dbReference>
<dbReference type="GeneID" id="109593636"/>
<dbReference type="Proteomes" id="UP000007879">
    <property type="component" value="Unassembled WGS sequence"/>
</dbReference>
<evidence type="ECO:0000313" key="2">
    <source>
        <dbReference type="Proteomes" id="UP000007879"/>
    </source>
</evidence>
<proteinExistence type="predicted"/>
<organism evidence="1 2">
    <name type="scientific">Amphimedon queenslandica</name>
    <name type="common">Sponge</name>
    <dbReference type="NCBI Taxonomy" id="400682"/>
    <lineage>
        <taxon>Eukaryota</taxon>
        <taxon>Metazoa</taxon>
        <taxon>Porifera</taxon>
        <taxon>Demospongiae</taxon>
        <taxon>Heteroscleromorpha</taxon>
        <taxon>Haplosclerida</taxon>
        <taxon>Niphatidae</taxon>
        <taxon>Amphimedon</taxon>
    </lineage>
</organism>
<accession>A0AAN0K4E4</accession>
<dbReference type="AlphaFoldDB" id="A0AAN0K4E4"/>
<sequence>MQPELVLYSVVKKVMTDFHGFSLSAFTATTVDQVNTYSRMIKAINTAAGLSAYCVLAYVPIDPQLYSSSLSHLNDMGFTADVGFYQITKKKDTKSSSSVLDVKVKPFVLGLHKMNCTKLENYYDTDPMEAICSDRMERA</sequence>
<keyword evidence="2" id="KW-1185">Reference proteome</keyword>